<reference evidence="2 3" key="1">
    <citation type="submission" date="2014-11" db="EMBL/GenBank/DDBJ databases">
        <title>Draft Genome Sequence of Vibrio piscirenalis strains CECT 8603T and CECT 8604, two marine Gammaproteobacterium isolated from cultured gilthead sea bream (Sparus aurata).</title>
        <authorList>
            <person name="Arahal D.R."/>
            <person name="Rodrigo-Torres L."/>
            <person name="Lucena T."/>
            <person name="Pujalte M.J."/>
        </authorList>
    </citation>
    <scope>NUCLEOTIDE SEQUENCE [LARGE SCALE GENOMIC DNA]</scope>
    <source>
        <strain evidence="2 3">DCR 1-4-2</strain>
    </source>
</reference>
<dbReference type="Proteomes" id="UP000031672">
    <property type="component" value="Unassembled WGS sequence"/>
</dbReference>
<evidence type="ECO:0000259" key="1">
    <source>
        <dbReference type="Pfam" id="PF10022"/>
    </source>
</evidence>
<proteinExistence type="predicted"/>
<dbReference type="InterPro" id="IPR049349">
    <property type="entry name" value="DUF2264_N"/>
</dbReference>
<organism evidence="2 3">
    <name type="scientific">Vibrio renipiscarius</name>
    <dbReference type="NCBI Taxonomy" id="1461322"/>
    <lineage>
        <taxon>Bacteria</taxon>
        <taxon>Pseudomonadati</taxon>
        <taxon>Pseudomonadota</taxon>
        <taxon>Gammaproteobacteria</taxon>
        <taxon>Vibrionales</taxon>
        <taxon>Vibrionaceae</taxon>
        <taxon>Vibrio</taxon>
    </lineage>
</organism>
<dbReference type="EMBL" id="JTKH01000006">
    <property type="protein sequence ID" value="KII80623.1"/>
    <property type="molecule type" value="Genomic_DNA"/>
</dbReference>
<name>A0A0C2KEP7_9VIBR</name>
<accession>A0A0C2NU91</accession>
<evidence type="ECO:0000313" key="3">
    <source>
        <dbReference type="Proteomes" id="UP000031672"/>
    </source>
</evidence>
<comment type="caution">
    <text evidence="2">The sequence shown here is derived from an EMBL/GenBank/DDBJ whole genome shotgun (WGS) entry which is preliminary data.</text>
</comment>
<feature type="domain" description="DUF2264" evidence="1">
    <location>
        <begin position="61"/>
        <end position="408"/>
    </location>
</feature>
<dbReference type="Pfam" id="PF10022">
    <property type="entry name" value="DUF2264"/>
    <property type="match status" value="1"/>
</dbReference>
<dbReference type="PANTHER" id="PTHR35339">
    <property type="entry name" value="LINALOOL DEHYDRATASE_ISOMERASE DOMAIN-CONTAINING PROTEIN"/>
    <property type="match status" value="1"/>
</dbReference>
<dbReference type="OrthoDB" id="9813465at2"/>
<dbReference type="InterPro" id="IPR016624">
    <property type="entry name" value="UCP014753"/>
</dbReference>
<accession>A0A0C2KEP7</accession>
<gene>
    <name evidence="2" type="ORF">OJ16_04790</name>
</gene>
<evidence type="ECO:0000313" key="2">
    <source>
        <dbReference type="EMBL" id="KII80623.1"/>
    </source>
</evidence>
<dbReference type="PANTHER" id="PTHR35339:SF4">
    <property type="entry name" value="LINALOOL DEHYDRATASE_ISOMERASE DOMAIN-CONTAINING PROTEIN"/>
    <property type="match status" value="1"/>
</dbReference>
<protein>
    <recommendedName>
        <fullName evidence="1">DUF2264 domain-containing protein</fullName>
    </recommendedName>
</protein>
<dbReference type="STRING" id="1461322.OJ16_04790"/>
<sequence length="498" mass="57285">MAKFIQASERPRIPCEHPDFKMYCRLFKENLIRIKSKKSPFTKHDADIQALFEQSNDLKHQCESVVNYVAASFKHYALWDYTHAYYPGRPSQQNARLDAMEGCSRVLPTLAAWLHANPTQQGCLYSKNNETLDVAYWIQKAFLAGTDPQHKGYWGRIEDYDQRICESADLALTLWLSKTQVWDYFSSPQKQQVVTWFEQVNQAKTVDNNWHLFPLTVQFVLKSLTGVDQIDQKRYARIKAFYVGDGWFRDGANGNYDYYNAWGFHYSLYWLDQIQPDFDPSFIRESLQQFSETYRYLFTSQGFPMFGRSASYRLSATAPLLATLDANGPDLPECYLGQFKRAFRTNLAFFITNGALKQGRPTQGLFDDDVRLTDNYSGPASSFWSLRAINIALYCGDRVGLWQAKEAPLEIEKDSFMFSLDGPNMLVIGVQDTQEVTVIFKEEYLPHSQQPAAAKRGLESQSIPKQIKESILGRAERPKNNLLRKGVTCYSSKLSSFV</sequence>
<dbReference type="RefSeq" id="WP_040987960.1">
    <property type="nucleotide sequence ID" value="NZ_JTKH01000006.1"/>
</dbReference>
<dbReference type="AlphaFoldDB" id="A0A0C2KEP7"/>
<keyword evidence="3" id="KW-1185">Reference proteome</keyword>